<dbReference type="EMBL" id="JAIQCV010000008">
    <property type="protein sequence ID" value="KAH1072864.1"/>
    <property type="molecule type" value="Genomic_DNA"/>
</dbReference>
<gene>
    <name evidence="2" type="ORF">J1N35_025192</name>
</gene>
<protein>
    <submittedName>
        <fullName evidence="2">Uncharacterized protein</fullName>
    </submittedName>
</protein>
<evidence type="ECO:0000313" key="2">
    <source>
        <dbReference type="EMBL" id="KAH1072864.1"/>
    </source>
</evidence>
<feature type="compositionally biased region" description="Polar residues" evidence="1">
    <location>
        <begin position="89"/>
        <end position="101"/>
    </location>
</feature>
<organism evidence="2 3">
    <name type="scientific">Gossypium stocksii</name>
    <dbReference type="NCBI Taxonomy" id="47602"/>
    <lineage>
        <taxon>Eukaryota</taxon>
        <taxon>Viridiplantae</taxon>
        <taxon>Streptophyta</taxon>
        <taxon>Embryophyta</taxon>
        <taxon>Tracheophyta</taxon>
        <taxon>Spermatophyta</taxon>
        <taxon>Magnoliopsida</taxon>
        <taxon>eudicotyledons</taxon>
        <taxon>Gunneridae</taxon>
        <taxon>Pentapetalae</taxon>
        <taxon>rosids</taxon>
        <taxon>malvids</taxon>
        <taxon>Malvales</taxon>
        <taxon>Malvaceae</taxon>
        <taxon>Malvoideae</taxon>
        <taxon>Gossypium</taxon>
    </lineage>
</organism>
<evidence type="ECO:0000313" key="3">
    <source>
        <dbReference type="Proteomes" id="UP000828251"/>
    </source>
</evidence>
<feature type="region of interest" description="Disordered" evidence="1">
    <location>
        <begin position="89"/>
        <end position="124"/>
    </location>
</feature>
<keyword evidence="3" id="KW-1185">Reference proteome</keyword>
<dbReference type="AlphaFoldDB" id="A0A9D3V5Y9"/>
<dbReference type="Proteomes" id="UP000828251">
    <property type="component" value="Unassembled WGS sequence"/>
</dbReference>
<name>A0A9D3V5Y9_9ROSI</name>
<reference evidence="2 3" key="1">
    <citation type="journal article" date="2021" name="Plant Biotechnol. J.">
        <title>Multi-omics assisted identification of the key and species-specific regulatory components of drought-tolerant mechanisms in Gossypium stocksii.</title>
        <authorList>
            <person name="Yu D."/>
            <person name="Ke L."/>
            <person name="Zhang D."/>
            <person name="Wu Y."/>
            <person name="Sun Y."/>
            <person name="Mei J."/>
            <person name="Sun J."/>
            <person name="Sun Y."/>
        </authorList>
    </citation>
    <scope>NUCLEOTIDE SEQUENCE [LARGE SCALE GENOMIC DNA]</scope>
    <source>
        <strain evidence="3">cv. E1</strain>
        <tissue evidence="2">Leaf</tissue>
    </source>
</reference>
<evidence type="ECO:0000256" key="1">
    <source>
        <dbReference type="SAM" id="MobiDB-lite"/>
    </source>
</evidence>
<feature type="compositionally biased region" description="Acidic residues" evidence="1">
    <location>
        <begin position="102"/>
        <end position="124"/>
    </location>
</feature>
<comment type="caution">
    <text evidence="2">The sequence shown here is derived from an EMBL/GenBank/DDBJ whole genome shotgun (WGS) entry which is preliminary data.</text>
</comment>
<accession>A0A9D3V5Y9</accession>
<dbReference type="OrthoDB" id="10594339at2759"/>
<sequence length="124" mass="13330">MSRVGAKMGLSSIRNQQEAPIVAPPPGQYDSTYTGAFTNLVILTQAPHYASSYPTSTPAIGMFSTPTLSPLLHTNANDNTNVFATHVSATSNNSTILSATSEGDEDEHDDRNEDEDEEEEESKP</sequence>
<proteinExistence type="predicted"/>